<evidence type="ECO:0000313" key="6">
    <source>
        <dbReference type="Proteomes" id="UP000305848"/>
    </source>
</evidence>
<dbReference type="EMBL" id="SZQL01000003">
    <property type="protein sequence ID" value="TKK70323.1"/>
    <property type="molecule type" value="Genomic_DNA"/>
</dbReference>
<keyword evidence="2" id="KW-1133">Transmembrane helix</keyword>
<dbReference type="Gene3D" id="3.30.1950.10">
    <property type="entry name" value="wza like domain"/>
    <property type="match status" value="1"/>
</dbReference>
<dbReference type="Proteomes" id="UP000305848">
    <property type="component" value="Unassembled WGS sequence"/>
</dbReference>
<dbReference type="InterPro" id="IPR003715">
    <property type="entry name" value="Poly_export_N"/>
</dbReference>
<dbReference type="Gene3D" id="3.10.560.10">
    <property type="entry name" value="Outer membrane lipoprotein wza domain like"/>
    <property type="match status" value="1"/>
</dbReference>
<keyword evidence="2" id="KW-0812">Transmembrane</keyword>
<evidence type="ECO:0000256" key="1">
    <source>
        <dbReference type="ARBA" id="ARBA00022729"/>
    </source>
</evidence>
<evidence type="ECO:0000256" key="2">
    <source>
        <dbReference type="SAM" id="Phobius"/>
    </source>
</evidence>
<sequence length="265" mass="28911">MEKRGLFFSGIVLPCVFVFLFTSCVNTKKAVYFNNIADTVLPALVDGLEPVIQKGDLLSISVSSLSPEVTTIFNAANTPASSSDLSSSTLSQAVGYLISQDGNIDFPMLGTLSVAGLSKEALKDLITHKLEEKKLLFNPVVTIRYLNFHVTVLGEVSKPGVITIPNEQVTLLEAIGMAGDLTIYGKRDNVLLLRKENGQKIVQRLNLNSESLLSSPYYYLKSNDVVYVEPNKNKVTSVSQSRQLLPIILSGLSFLTIIADRIIVN</sequence>
<feature type="domain" description="Polysaccharide export protein N-terminal" evidence="3">
    <location>
        <begin position="51"/>
        <end position="144"/>
    </location>
</feature>
<organism evidence="5 6">
    <name type="scientific">Ilyomonas limi</name>
    <dbReference type="NCBI Taxonomy" id="2575867"/>
    <lineage>
        <taxon>Bacteria</taxon>
        <taxon>Pseudomonadati</taxon>
        <taxon>Bacteroidota</taxon>
        <taxon>Chitinophagia</taxon>
        <taxon>Chitinophagales</taxon>
        <taxon>Chitinophagaceae</taxon>
        <taxon>Ilyomonas</taxon>
    </lineage>
</organism>
<keyword evidence="2" id="KW-0472">Membrane</keyword>
<dbReference type="RefSeq" id="WP_137260868.1">
    <property type="nucleotide sequence ID" value="NZ_SZQL01000003.1"/>
</dbReference>
<dbReference type="PROSITE" id="PS51257">
    <property type="entry name" value="PROKAR_LIPOPROTEIN"/>
    <property type="match status" value="1"/>
</dbReference>
<dbReference type="PANTHER" id="PTHR33619">
    <property type="entry name" value="POLYSACCHARIDE EXPORT PROTEIN GFCE-RELATED"/>
    <property type="match status" value="1"/>
</dbReference>
<dbReference type="Pfam" id="PF02563">
    <property type="entry name" value="Poly_export"/>
    <property type="match status" value="1"/>
</dbReference>
<gene>
    <name evidence="5" type="ORF">FC093_06145</name>
</gene>
<dbReference type="OrthoDB" id="662756at2"/>
<dbReference type="AlphaFoldDB" id="A0A4V5UWV3"/>
<evidence type="ECO:0000313" key="5">
    <source>
        <dbReference type="EMBL" id="TKK70323.1"/>
    </source>
</evidence>
<reference evidence="5 6" key="1">
    <citation type="submission" date="2019-05" db="EMBL/GenBank/DDBJ databases">
        <title>Panacibacter sp. strain 17mud1-8 Genome sequencing and assembly.</title>
        <authorList>
            <person name="Chhetri G."/>
        </authorList>
    </citation>
    <scope>NUCLEOTIDE SEQUENCE [LARGE SCALE GENOMIC DNA]</scope>
    <source>
        <strain evidence="5 6">17mud1-8</strain>
    </source>
</reference>
<dbReference type="InterPro" id="IPR049712">
    <property type="entry name" value="Poly_export"/>
</dbReference>
<keyword evidence="6" id="KW-1185">Reference proteome</keyword>
<dbReference type="InterPro" id="IPR019554">
    <property type="entry name" value="Soluble_ligand-bd"/>
</dbReference>
<evidence type="ECO:0000259" key="3">
    <source>
        <dbReference type="Pfam" id="PF02563"/>
    </source>
</evidence>
<keyword evidence="1" id="KW-0732">Signal</keyword>
<name>A0A4V5UWV3_9BACT</name>
<feature type="domain" description="Soluble ligand binding" evidence="4">
    <location>
        <begin position="150"/>
        <end position="200"/>
    </location>
</feature>
<dbReference type="Pfam" id="PF10531">
    <property type="entry name" value="SLBB"/>
    <property type="match status" value="1"/>
</dbReference>
<feature type="transmembrane region" description="Helical" evidence="2">
    <location>
        <begin position="6"/>
        <end position="25"/>
    </location>
</feature>
<dbReference type="GO" id="GO:0015159">
    <property type="term" value="F:polysaccharide transmembrane transporter activity"/>
    <property type="evidence" value="ECO:0007669"/>
    <property type="project" value="InterPro"/>
</dbReference>
<proteinExistence type="predicted"/>
<accession>A0A4V5UWV3</accession>
<comment type="caution">
    <text evidence="5">The sequence shown here is derived from an EMBL/GenBank/DDBJ whole genome shotgun (WGS) entry which is preliminary data.</text>
</comment>
<protein>
    <submittedName>
        <fullName evidence="5">Polysaccharide export protein</fullName>
    </submittedName>
</protein>
<dbReference type="PANTHER" id="PTHR33619:SF3">
    <property type="entry name" value="POLYSACCHARIDE EXPORT PROTEIN GFCE-RELATED"/>
    <property type="match status" value="1"/>
</dbReference>
<evidence type="ECO:0000259" key="4">
    <source>
        <dbReference type="Pfam" id="PF10531"/>
    </source>
</evidence>